<evidence type="ECO:0000313" key="4">
    <source>
        <dbReference type="Proteomes" id="UP000697998"/>
    </source>
</evidence>
<dbReference type="PROSITE" id="PS50837">
    <property type="entry name" value="NACHT"/>
    <property type="match status" value="1"/>
</dbReference>
<comment type="caution">
    <text evidence="3">The sequence shown here is derived from an EMBL/GenBank/DDBJ whole genome shotgun (WGS) entry which is preliminary data.</text>
</comment>
<accession>A0A935Q0K7</accession>
<feature type="domain" description="NACHT" evidence="2">
    <location>
        <begin position="320"/>
        <end position="468"/>
    </location>
</feature>
<dbReference type="InterPro" id="IPR016187">
    <property type="entry name" value="CTDL_fold"/>
</dbReference>
<dbReference type="InterPro" id="IPR042095">
    <property type="entry name" value="SUMF_sf"/>
</dbReference>
<dbReference type="Proteomes" id="UP000697998">
    <property type="component" value="Unassembled WGS sequence"/>
</dbReference>
<dbReference type="EMBL" id="JADJMH010000009">
    <property type="protein sequence ID" value="MBK7675316.1"/>
    <property type="molecule type" value="Genomic_DNA"/>
</dbReference>
<evidence type="ECO:0000256" key="1">
    <source>
        <dbReference type="ARBA" id="ARBA00022737"/>
    </source>
</evidence>
<dbReference type="Pfam" id="PF24883">
    <property type="entry name" value="NPHP3_N"/>
    <property type="match status" value="1"/>
</dbReference>
<dbReference type="InterPro" id="IPR005532">
    <property type="entry name" value="SUMF_dom"/>
</dbReference>
<dbReference type="PANTHER" id="PTHR23150">
    <property type="entry name" value="SULFATASE MODIFYING FACTOR 1, 2"/>
    <property type="match status" value="1"/>
</dbReference>
<evidence type="ECO:0000313" key="3">
    <source>
        <dbReference type="EMBL" id="MBK7675316.1"/>
    </source>
</evidence>
<reference evidence="3 4" key="1">
    <citation type="submission" date="2020-10" db="EMBL/GenBank/DDBJ databases">
        <title>Connecting structure to function with the recovery of over 1000 high-quality activated sludge metagenome-assembled genomes encoding full-length rRNA genes using long-read sequencing.</title>
        <authorList>
            <person name="Singleton C.M."/>
            <person name="Petriglieri F."/>
            <person name="Kristensen J.M."/>
            <person name="Kirkegaard R.H."/>
            <person name="Michaelsen T.Y."/>
            <person name="Andersen M.H."/>
            <person name="Karst S.M."/>
            <person name="Dueholm M.S."/>
            <person name="Nielsen P.H."/>
            <person name="Albertsen M."/>
        </authorList>
    </citation>
    <scope>NUCLEOTIDE SEQUENCE [LARGE SCALE GENOMIC DNA]</scope>
    <source>
        <strain evidence="3">EsbW_18-Q3-R4-48_BATAC.285</strain>
    </source>
</reference>
<name>A0A935Q0K7_9PROT</name>
<dbReference type="Pfam" id="PF03781">
    <property type="entry name" value="FGE-sulfatase"/>
    <property type="match status" value="1"/>
</dbReference>
<dbReference type="AlphaFoldDB" id="A0A935Q0K7"/>
<dbReference type="GO" id="GO:0120147">
    <property type="term" value="F:formylglycine-generating oxidase activity"/>
    <property type="evidence" value="ECO:0007669"/>
    <property type="project" value="TreeGrafter"/>
</dbReference>
<keyword evidence="1" id="KW-0677">Repeat</keyword>
<proteinExistence type="predicted"/>
<dbReference type="InterPro" id="IPR056884">
    <property type="entry name" value="NPHP3-like_N"/>
</dbReference>
<sequence>MSLRQKIFLASSAELADDRREFEAFVGCKNEEWHDQGVFLELVIREDFLDTVAPTRRQDEYQRAIRECDLFVMFFFTKVGPHAEDEFATAFAQFKATGKPLILTCFKDSEISTGTASKKELMSLWAFQEKLTALGHFPTVYRNVADLKLHFDQQFDKLAATPSTGGDLVQGDRILGDQIPGDRIGTQINTAGGAAVDGPLDVGGHFIGRDFVQIIQQVFRGDDPQEASEVIAHYVHALASDLAGLRLGEIDVAASETKREPLQLADVYVPLDTHLRVPQATTLERWLTRERQRAPGGRGEIDTPGETRPVSALEALAQHRQLTLLGAAGSGKSTFGSSVLLTLASLWQGHDDRLADLGAHWSHGALLPVRIVLRRFAEQLPPGKAAMHAGDLWAFIGSELEASGYGLSARTLEYLQNIARRHGALIVLDGLDECGSGETRQRVLKAVNEITRSAGSKCRFLLTARPYAWAGGPDPAQGVYALADLTDPQIEHFIGVWYAALVSRKWLPRGDAERKRADLLAARQRPDLLPLARNPLLLTLMATLHANRGRLPDDRADLYNDSVELLMLRWNRQIGADRALLDELAIPTLKLSDLREVLEELAFTVHQQSVVSQPLAHAGHRDLGTAATAGTTDIGEDRLIRAFRPLLNNSRDKAAVVVDYIEKRAGLLIGQGERDGEQQFAFPHRTFQEFLAACHLAAKADFPAECARLARAAPGHWQVVLPLAARLARTERGASAADELIGGANFADFCRKKRPDASDWTCALLAGLQLLEIGVGAIRQRDRSSAIATRVADWLAAALPVAPADGGLPARQRAYAGDVLAQLGDPRTYLLQVDRMRFVAVPRGAFWMGEEGDEEAPLHRNETLNYAYWIAETPVTVAQFAEFVAASAHQGHDPNALRYPQNRPAVQVSWHEARAFCAWLSGRWRSVLPAGWSVSLPSEAEWEKAARGGEQIPARVRYATIAQGFPVTAAALHDNPSPRRRYPWGDEWDVDHANAEKSIGETSTPGCYAAGRSPHGCEDMAGNVWEWTRSLWGTGWEHPDFVYPYDAADLKREDLDAPDDIWRVVRGGSWLDHRVLARCAVRGWLLPGDRNVDVGFRVVLRSSPVR</sequence>
<dbReference type="InterPro" id="IPR007111">
    <property type="entry name" value="NACHT_NTPase"/>
</dbReference>
<gene>
    <name evidence="3" type="ORF">IPJ27_11465</name>
</gene>
<dbReference type="InterPro" id="IPR051043">
    <property type="entry name" value="Sulfatase_Mod_Factor_Kinase"/>
</dbReference>
<evidence type="ECO:0000259" key="2">
    <source>
        <dbReference type="PROSITE" id="PS50837"/>
    </source>
</evidence>
<organism evidence="3 4">
    <name type="scientific">Candidatus Accumulibacter proximus</name>
    <dbReference type="NCBI Taxonomy" id="2954385"/>
    <lineage>
        <taxon>Bacteria</taxon>
        <taxon>Pseudomonadati</taxon>
        <taxon>Pseudomonadota</taxon>
        <taxon>Betaproteobacteria</taxon>
        <taxon>Candidatus Accumulibacter</taxon>
    </lineage>
</organism>
<dbReference type="SUPFAM" id="SSF56436">
    <property type="entry name" value="C-type lectin-like"/>
    <property type="match status" value="1"/>
</dbReference>
<dbReference type="Gene3D" id="3.90.1580.10">
    <property type="entry name" value="paralog of FGE (formylglycine-generating enzyme)"/>
    <property type="match status" value="1"/>
</dbReference>
<dbReference type="InterPro" id="IPR027417">
    <property type="entry name" value="P-loop_NTPase"/>
</dbReference>
<protein>
    <submittedName>
        <fullName evidence="3">SUMF1/EgtB/PvdO family nonheme iron enzyme</fullName>
    </submittedName>
</protein>
<dbReference type="PANTHER" id="PTHR23150:SF19">
    <property type="entry name" value="FORMYLGLYCINE-GENERATING ENZYME"/>
    <property type="match status" value="1"/>
</dbReference>
<dbReference type="Gene3D" id="3.40.50.300">
    <property type="entry name" value="P-loop containing nucleotide triphosphate hydrolases"/>
    <property type="match status" value="1"/>
</dbReference>